<dbReference type="EMBL" id="JXAL01000016">
    <property type="protein sequence ID" value="KIL35882.1"/>
    <property type="molecule type" value="Genomic_DNA"/>
</dbReference>
<evidence type="ECO:0000256" key="1">
    <source>
        <dbReference type="SAM" id="Phobius"/>
    </source>
</evidence>
<dbReference type="Proteomes" id="UP000054526">
    <property type="component" value="Unassembled WGS sequence"/>
</dbReference>
<proteinExistence type="predicted"/>
<evidence type="ECO:0000313" key="3">
    <source>
        <dbReference type="Proteomes" id="UP000054526"/>
    </source>
</evidence>
<keyword evidence="3" id="KW-1185">Reference proteome</keyword>
<sequence>MNVYENDQPLPRINIRSRFDFDDDKPVQGTVFDEVREQIKAEWWHKVLHNLLAINVALLGFVVISWWVGGGFVWGTMFFRSLRLGVDEAGELRTILTTCDVQAVTAS</sequence>
<comment type="caution">
    <text evidence="2">The sequence shown here is derived from an EMBL/GenBank/DDBJ whole genome shotgun (WGS) entry which is preliminary data.</text>
</comment>
<keyword evidence="1" id="KW-0812">Transmembrane</keyword>
<gene>
    <name evidence="2" type="ORF">SD71_10865</name>
</gene>
<feature type="transmembrane region" description="Helical" evidence="1">
    <location>
        <begin position="52"/>
        <end position="74"/>
    </location>
</feature>
<evidence type="ECO:0000313" key="2">
    <source>
        <dbReference type="EMBL" id="KIL35882.1"/>
    </source>
</evidence>
<reference evidence="2 3" key="1">
    <citation type="submission" date="2014-12" db="EMBL/GenBank/DDBJ databases">
        <title>Draft genome sequence of Cohnella kolymensis strain B-2846.</title>
        <authorList>
            <person name="Karlyshev A.V."/>
            <person name="Kudryashova E.B."/>
        </authorList>
    </citation>
    <scope>NUCLEOTIDE SEQUENCE [LARGE SCALE GENOMIC DNA]</scope>
    <source>
        <strain evidence="2 3">VKM B-2846</strain>
    </source>
</reference>
<dbReference type="RefSeq" id="WP_041062626.1">
    <property type="nucleotide sequence ID" value="NZ_JXAL01000016.1"/>
</dbReference>
<organism evidence="2 3">
    <name type="scientific">Cohnella kolymensis</name>
    <dbReference type="NCBI Taxonomy" id="1590652"/>
    <lineage>
        <taxon>Bacteria</taxon>
        <taxon>Bacillati</taxon>
        <taxon>Bacillota</taxon>
        <taxon>Bacilli</taxon>
        <taxon>Bacillales</taxon>
        <taxon>Paenibacillaceae</taxon>
        <taxon>Cohnella</taxon>
    </lineage>
</organism>
<accession>A0ABR5A4B0</accession>
<keyword evidence="1" id="KW-0472">Membrane</keyword>
<keyword evidence="1" id="KW-1133">Transmembrane helix</keyword>
<name>A0ABR5A4B0_9BACL</name>
<protein>
    <submittedName>
        <fullName evidence="2">Uncharacterized protein</fullName>
    </submittedName>
</protein>